<name>A0A7X1N7Z9_9BURK</name>
<keyword evidence="2" id="KW-1185">Reference proteome</keyword>
<evidence type="ECO:0000313" key="1">
    <source>
        <dbReference type="EMBL" id="MPW16939.1"/>
    </source>
</evidence>
<gene>
    <name evidence="1" type="ORF">GCT13_08340</name>
</gene>
<organism evidence="1 2">
    <name type="scientific">Paraburkholderia franconis</name>
    <dbReference type="NCBI Taxonomy" id="2654983"/>
    <lineage>
        <taxon>Bacteria</taxon>
        <taxon>Pseudomonadati</taxon>
        <taxon>Pseudomonadota</taxon>
        <taxon>Betaproteobacteria</taxon>
        <taxon>Burkholderiales</taxon>
        <taxon>Burkholderiaceae</taxon>
        <taxon>Paraburkholderia</taxon>
    </lineage>
</organism>
<sequence>MNRIAILGASLLAGVGASLGRSLGDSRVVTLSDDRPRASALRRFVSRKQSKVSNRMPHIGAKEQERAQRFYMVDTHPSGVKRSAPTIQQMSKRQYEAQLAKKAA</sequence>
<dbReference type="EMBL" id="WHNP01000006">
    <property type="protein sequence ID" value="MPW16939.1"/>
    <property type="molecule type" value="Genomic_DNA"/>
</dbReference>
<accession>A0A7X1N7Z9</accession>
<proteinExistence type="predicted"/>
<evidence type="ECO:0000313" key="2">
    <source>
        <dbReference type="Proteomes" id="UP000484381"/>
    </source>
</evidence>
<dbReference type="Proteomes" id="UP000484381">
    <property type="component" value="Unassembled WGS sequence"/>
</dbReference>
<dbReference type="RefSeq" id="WP_152756845.1">
    <property type="nucleotide sequence ID" value="NZ_WHNP01000006.1"/>
</dbReference>
<dbReference type="AlphaFoldDB" id="A0A7X1N7Z9"/>
<comment type="caution">
    <text evidence="1">The sequence shown here is derived from an EMBL/GenBank/DDBJ whole genome shotgun (WGS) entry which is preliminary data.</text>
</comment>
<protein>
    <submittedName>
        <fullName evidence="1">Uncharacterized protein</fullName>
    </submittedName>
</protein>
<reference evidence="1 2" key="1">
    <citation type="submission" date="2019-10" db="EMBL/GenBank/DDBJ databases">
        <title>Paraburkholderia sp. isolated from nodules of Mimosa pudica from Brazilian Atlantic Forest soils.</title>
        <authorList>
            <person name="Paulitsch F."/>
            <person name="Hungria M."/>
            <person name="Dall'Agnol R."/>
        </authorList>
    </citation>
    <scope>NUCLEOTIDE SEQUENCE [LARGE SCALE GENOMIC DNA]</scope>
    <source>
        <strain evidence="1 2">CNPSo 3157</strain>
    </source>
</reference>